<keyword evidence="1" id="KW-0805">Transcription regulation</keyword>
<feature type="domain" description="HTH arsR-type" evidence="4">
    <location>
        <begin position="7"/>
        <end position="99"/>
    </location>
</feature>
<evidence type="ECO:0000313" key="5">
    <source>
        <dbReference type="EMBL" id="BAY99131.1"/>
    </source>
</evidence>
<keyword evidence="2" id="KW-0238">DNA-binding</keyword>
<dbReference type="RefSeq" id="WP_096577050.1">
    <property type="nucleotide sequence ID" value="NZ_CAWNJS010000001.1"/>
</dbReference>
<evidence type="ECO:0000256" key="3">
    <source>
        <dbReference type="ARBA" id="ARBA00023163"/>
    </source>
</evidence>
<dbReference type="GO" id="GO:0003700">
    <property type="term" value="F:DNA-binding transcription factor activity"/>
    <property type="evidence" value="ECO:0007669"/>
    <property type="project" value="InterPro"/>
</dbReference>
<dbReference type="EMBL" id="AP018248">
    <property type="protein sequence ID" value="BAY99131.1"/>
    <property type="molecule type" value="Genomic_DNA"/>
</dbReference>
<evidence type="ECO:0000256" key="2">
    <source>
        <dbReference type="ARBA" id="ARBA00023125"/>
    </source>
</evidence>
<dbReference type="AlphaFoldDB" id="A0A1Z4N0H9"/>
<protein>
    <submittedName>
        <fullName evidence="5">ArsR family transcriptional regulator</fullName>
    </submittedName>
</protein>
<keyword evidence="6" id="KW-1185">Reference proteome</keyword>
<dbReference type="SUPFAM" id="SSF46785">
    <property type="entry name" value="Winged helix' DNA-binding domain"/>
    <property type="match status" value="1"/>
</dbReference>
<proteinExistence type="predicted"/>
<dbReference type="Pfam" id="PF01022">
    <property type="entry name" value="HTH_5"/>
    <property type="match status" value="1"/>
</dbReference>
<dbReference type="PRINTS" id="PR00778">
    <property type="entry name" value="HTHARSR"/>
</dbReference>
<dbReference type="Proteomes" id="UP000218785">
    <property type="component" value="Chromosome"/>
</dbReference>
<dbReference type="InterPro" id="IPR036390">
    <property type="entry name" value="WH_DNA-bd_sf"/>
</dbReference>
<dbReference type="CDD" id="cd00090">
    <property type="entry name" value="HTH_ARSR"/>
    <property type="match status" value="1"/>
</dbReference>
<dbReference type="NCBIfam" id="NF033788">
    <property type="entry name" value="HTH_metalloreg"/>
    <property type="match status" value="1"/>
</dbReference>
<sequence length="102" mass="11319">MTDSKNLSSPDFCARQLKVLADATRLSVLKILMEGPKHVGELNSVLKLEQSLLSHHLKILRDAGFVEAQRDGKAVLYHFVSTHRQDNTGKAIDLGCCLLSFE</sequence>
<dbReference type="InterPro" id="IPR001845">
    <property type="entry name" value="HTH_ArsR_DNA-bd_dom"/>
</dbReference>
<dbReference type="GO" id="GO:0003677">
    <property type="term" value="F:DNA binding"/>
    <property type="evidence" value="ECO:0007669"/>
    <property type="project" value="UniProtKB-KW"/>
</dbReference>
<dbReference type="KEGG" id="ttq:NIES37_31100"/>
<dbReference type="SMART" id="SM00418">
    <property type="entry name" value="HTH_ARSR"/>
    <property type="match status" value="1"/>
</dbReference>
<evidence type="ECO:0000259" key="4">
    <source>
        <dbReference type="PROSITE" id="PS50987"/>
    </source>
</evidence>
<dbReference type="PROSITE" id="PS50987">
    <property type="entry name" value="HTH_ARSR_2"/>
    <property type="match status" value="1"/>
</dbReference>
<dbReference type="PANTHER" id="PTHR43132">
    <property type="entry name" value="ARSENICAL RESISTANCE OPERON REPRESSOR ARSR-RELATED"/>
    <property type="match status" value="1"/>
</dbReference>
<keyword evidence="3" id="KW-0804">Transcription</keyword>
<evidence type="ECO:0000313" key="6">
    <source>
        <dbReference type="Proteomes" id="UP000218785"/>
    </source>
</evidence>
<dbReference type="InterPro" id="IPR051011">
    <property type="entry name" value="Metal_resp_trans_reg"/>
</dbReference>
<dbReference type="Gene3D" id="1.10.10.10">
    <property type="entry name" value="Winged helix-like DNA-binding domain superfamily/Winged helix DNA-binding domain"/>
    <property type="match status" value="1"/>
</dbReference>
<reference evidence="5 6" key="1">
    <citation type="submission" date="2017-06" db="EMBL/GenBank/DDBJ databases">
        <title>Genome sequencing of cyanobaciteial culture collection at National Institute for Environmental Studies (NIES).</title>
        <authorList>
            <person name="Hirose Y."/>
            <person name="Shimura Y."/>
            <person name="Fujisawa T."/>
            <person name="Nakamura Y."/>
            <person name="Kawachi M."/>
        </authorList>
    </citation>
    <scope>NUCLEOTIDE SEQUENCE [LARGE SCALE GENOMIC DNA]</scope>
    <source>
        <strain evidence="5 6">NIES-37</strain>
    </source>
</reference>
<gene>
    <name evidence="5" type="ORF">NIES37_31100</name>
</gene>
<dbReference type="PANTHER" id="PTHR43132:SF2">
    <property type="entry name" value="ARSENICAL RESISTANCE OPERON REPRESSOR ARSR-RELATED"/>
    <property type="match status" value="1"/>
</dbReference>
<dbReference type="InterPro" id="IPR036388">
    <property type="entry name" value="WH-like_DNA-bd_sf"/>
</dbReference>
<name>A0A1Z4N0H9_9CYAN</name>
<accession>A0A1Z4N0H9</accession>
<dbReference type="InterPro" id="IPR011991">
    <property type="entry name" value="ArsR-like_HTH"/>
</dbReference>
<evidence type="ECO:0000256" key="1">
    <source>
        <dbReference type="ARBA" id="ARBA00023015"/>
    </source>
</evidence>
<organism evidence="5 6">
    <name type="scientific">Tolypothrix tenuis PCC 7101</name>
    <dbReference type="NCBI Taxonomy" id="231146"/>
    <lineage>
        <taxon>Bacteria</taxon>
        <taxon>Bacillati</taxon>
        <taxon>Cyanobacteriota</taxon>
        <taxon>Cyanophyceae</taxon>
        <taxon>Nostocales</taxon>
        <taxon>Tolypothrichaceae</taxon>
        <taxon>Tolypothrix</taxon>
    </lineage>
</organism>